<dbReference type="EMBL" id="JAGRRH010000013">
    <property type="protein sequence ID" value="KAG7361486.1"/>
    <property type="molecule type" value="Genomic_DNA"/>
</dbReference>
<dbReference type="GO" id="GO:0008233">
    <property type="term" value="F:peptidase activity"/>
    <property type="evidence" value="ECO:0007669"/>
    <property type="project" value="UniProtKB-KW"/>
</dbReference>
<keyword evidence="2" id="KW-1185">Reference proteome</keyword>
<dbReference type="Proteomes" id="UP000693970">
    <property type="component" value="Unassembled WGS sequence"/>
</dbReference>
<keyword evidence="1" id="KW-0378">Hydrolase</keyword>
<keyword evidence="1" id="KW-0645">Protease</keyword>
<dbReference type="OrthoDB" id="44342at2759"/>
<accession>A0A9K3LIC7</accession>
<evidence type="ECO:0000313" key="1">
    <source>
        <dbReference type="EMBL" id="KAG7361486.1"/>
    </source>
</evidence>
<evidence type="ECO:0000313" key="2">
    <source>
        <dbReference type="Proteomes" id="UP000693970"/>
    </source>
</evidence>
<reference evidence="1" key="2">
    <citation type="submission" date="2021-04" db="EMBL/GenBank/DDBJ databases">
        <authorList>
            <person name="Podell S."/>
        </authorList>
    </citation>
    <scope>NUCLEOTIDE SEQUENCE</scope>
    <source>
        <strain evidence="1">Hildebrandi</strain>
    </source>
</reference>
<protein>
    <submittedName>
        <fullName evidence="1">Protease</fullName>
    </submittedName>
</protein>
<dbReference type="AlphaFoldDB" id="A0A9K3LIC7"/>
<comment type="caution">
    <text evidence="1">The sequence shown here is derived from an EMBL/GenBank/DDBJ whole genome shotgun (WGS) entry which is preliminary data.</text>
</comment>
<proteinExistence type="predicted"/>
<gene>
    <name evidence="1" type="ORF">IV203_036587</name>
</gene>
<reference evidence="1" key="1">
    <citation type="journal article" date="2021" name="Sci. Rep.">
        <title>Diploid genomic architecture of Nitzschia inconspicua, an elite biomass production diatom.</title>
        <authorList>
            <person name="Oliver A."/>
            <person name="Podell S."/>
            <person name="Pinowska A."/>
            <person name="Traller J.C."/>
            <person name="Smith S.R."/>
            <person name="McClure R."/>
            <person name="Beliaev A."/>
            <person name="Bohutskyi P."/>
            <person name="Hill E.A."/>
            <person name="Rabines A."/>
            <person name="Zheng H."/>
            <person name="Allen L.Z."/>
            <person name="Kuo A."/>
            <person name="Grigoriev I.V."/>
            <person name="Allen A.E."/>
            <person name="Hazlebeck D."/>
            <person name="Allen E.E."/>
        </authorList>
    </citation>
    <scope>NUCLEOTIDE SEQUENCE</scope>
    <source>
        <strain evidence="1">Hildebrandi</strain>
    </source>
</reference>
<organism evidence="1 2">
    <name type="scientific">Nitzschia inconspicua</name>
    <dbReference type="NCBI Taxonomy" id="303405"/>
    <lineage>
        <taxon>Eukaryota</taxon>
        <taxon>Sar</taxon>
        <taxon>Stramenopiles</taxon>
        <taxon>Ochrophyta</taxon>
        <taxon>Bacillariophyta</taxon>
        <taxon>Bacillariophyceae</taxon>
        <taxon>Bacillariophycidae</taxon>
        <taxon>Bacillariales</taxon>
        <taxon>Bacillariaceae</taxon>
        <taxon>Nitzschia</taxon>
    </lineage>
</organism>
<dbReference type="GO" id="GO:0006508">
    <property type="term" value="P:proteolysis"/>
    <property type="evidence" value="ECO:0007669"/>
    <property type="project" value="UniProtKB-KW"/>
</dbReference>
<sequence length="531" mass="58769">MVAYPGLWTGRQPDGSITGEDFILIGTAEYHFVVVETDDTNYPIVRGFLDNGYTASRGEDGWLHFATMGSDGRYLPTNLLVGPVNPEKADYEAVLKPGLKEKRHAIHAQCMQSEYCRWKQRMQQSIGSGDTITLSSGTVANVVIPFRFANHDGLSARPVTSVQDLDQELFNGPQLSVRDYFSQQSYGKLDIISEIVPWVTIPYTEQECANGKSGLSSILHTCLDAALKKAIELLGDGGNVLKASTVTLTFVHSGYAAEFGGNDIDGVWYEDRIWSHAWELNSELYTGRYAIISDKYDRKNNHVNRVGAAVHELAQVLGAPTLYQSFPGYGLGYYDVMANPWGFDGTLVHCGSMSPATKLLFGWIEMEEITSDSGTYHLEQSYSSNKVYVIRRGFPEGEYLILENRQEEGYDQGLSQPGLAIYHVDEKATNVGSYPGHYNFPKDHYRVSLCQGDGRYDLERMGEEGDSGDLFYGGRFSGIGPDGVLLEDGSLAHYRYPNTNSYQGGQEKSSGVTISGISVPDKVMSFQVTFQ</sequence>
<dbReference type="PANTHER" id="PTHR41775">
    <property type="entry name" value="SECRETED PROTEIN-RELATED"/>
    <property type="match status" value="1"/>
</dbReference>
<dbReference type="PANTHER" id="PTHR41775:SF1">
    <property type="entry name" value="PEPTIDASE M6-LIKE DOMAIN-CONTAINING PROTEIN"/>
    <property type="match status" value="1"/>
</dbReference>
<name>A0A9K3LIC7_9STRA</name>